<evidence type="ECO:0000313" key="4">
    <source>
        <dbReference type="EMBL" id="CAA9583905.1"/>
    </source>
</evidence>
<evidence type="ECO:0000256" key="1">
    <source>
        <dbReference type="ARBA" id="ARBA00008023"/>
    </source>
</evidence>
<keyword evidence="3" id="KW-0546">Nucleotide metabolism</keyword>
<dbReference type="SUPFAM" id="SSF52972">
    <property type="entry name" value="ITPase-like"/>
    <property type="match status" value="1"/>
</dbReference>
<name>A0A6J4VPM3_9BACT</name>
<comment type="similarity">
    <text evidence="1">Belongs to the HAM1 NTPase family.</text>
</comment>
<dbReference type="InterPro" id="IPR029001">
    <property type="entry name" value="ITPase-like_fam"/>
</dbReference>
<dbReference type="GO" id="GO:0047429">
    <property type="term" value="F:nucleoside triphosphate diphosphatase activity"/>
    <property type="evidence" value="ECO:0007669"/>
    <property type="project" value="InterPro"/>
</dbReference>
<keyword evidence="2" id="KW-0378">Hydrolase</keyword>
<evidence type="ECO:0000256" key="2">
    <source>
        <dbReference type="ARBA" id="ARBA00022801"/>
    </source>
</evidence>
<dbReference type="InterPro" id="IPR002637">
    <property type="entry name" value="RdgB/HAM1"/>
</dbReference>
<dbReference type="GO" id="GO:0005737">
    <property type="term" value="C:cytoplasm"/>
    <property type="evidence" value="ECO:0007669"/>
    <property type="project" value="TreeGrafter"/>
</dbReference>
<proteinExistence type="inferred from homology"/>
<sequence length="183" mass="19452">MLYFATSNRGKLREAAAILGLPIEQIDVDLAEIQALDVEVVVREKAIAAYRATGKPVLVDDTGFYVEAWHGLPGALVRWFVQTVGPAGICRMLDGVASRAVVARTAVALFDGSETIVSSGEVRGEVPPAPIGAGGFGWDAIFRPEGSDKTFAEMGDEEKNAHSMRRIALEGLRGRLAGEVGEA</sequence>
<organism evidence="4">
    <name type="scientific">uncultured Thermomicrobiales bacterium</name>
    <dbReference type="NCBI Taxonomy" id="1645740"/>
    <lineage>
        <taxon>Bacteria</taxon>
        <taxon>Pseudomonadati</taxon>
        <taxon>Thermomicrobiota</taxon>
        <taxon>Thermomicrobia</taxon>
        <taxon>Thermomicrobiales</taxon>
        <taxon>environmental samples</taxon>
    </lineage>
</organism>
<evidence type="ECO:0008006" key="5">
    <source>
        <dbReference type="Google" id="ProtNLM"/>
    </source>
</evidence>
<gene>
    <name evidence="4" type="ORF">AVDCRST_MAG18-3548</name>
</gene>
<reference evidence="4" key="1">
    <citation type="submission" date="2020-02" db="EMBL/GenBank/DDBJ databases">
        <authorList>
            <person name="Meier V. D."/>
        </authorList>
    </citation>
    <scope>NUCLEOTIDE SEQUENCE</scope>
    <source>
        <strain evidence="4">AVDCRST_MAG18</strain>
    </source>
</reference>
<dbReference type="CDD" id="cd00515">
    <property type="entry name" value="HAM1"/>
    <property type="match status" value="1"/>
</dbReference>
<evidence type="ECO:0000256" key="3">
    <source>
        <dbReference type="ARBA" id="ARBA00023080"/>
    </source>
</evidence>
<accession>A0A6J4VPM3</accession>
<dbReference type="GO" id="GO:0009143">
    <property type="term" value="P:nucleoside triphosphate catabolic process"/>
    <property type="evidence" value="ECO:0007669"/>
    <property type="project" value="InterPro"/>
</dbReference>
<dbReference type="Pfam" id="PF01725">
    <property type="entry name" value="Ham1p_like"/>
    <property type="match status" value="1"/>
</dbReference>
<dbReference type="AlphaFoldDB" id="A0A6J4VPM3"/>
<dbReference type="EMBL" id="CADCWN010000276">
    <property type="protein sequence ID" value="CAA9583905.1"/>
    <property type="molecule type" value="Genomic_DNA"/>
</dbReference>
<dbReference type="GO" id="GO:0009117">
    <property type="term" value="P:nucleotide metabolic process"/>
    <property type="evidence" value="ECO:0007669"/>
    <property type="project" value="UniProtKB-KW"/>
</dbReference>
<dbReference type="Gene3D" id="3.90.950.10">
    <property type="match status" value="1"/>
</dbReference>
<dbReference type="PANTHER" id="PTHR11067">
    <property type="entry name" value="INOSINE TRIPHOSPHATE PYROPHOSPHATASE/HAM1 PROTEIN"/>
    <property type="match status" value="1"/>
</dbReference>
<dbReference type="PANTHER" id="PTHR11067:SF9">
    <property type="entry name" value="INOSINE TRIPHOSPHATE PYROPHOSPHATASE"/>
    <property type="match status" value="1"/>
</dbReference>
<protein>
    <recommendedName>
        <fullName evidence="5">Non-canonical purine NTP pyrophosphatase</fullName>
    </recommendedName>
</protein>